<protein>
    <recommendedName>
        <fullName evidence="3">YbjN domain-containing protein</fullName>
    </recommendedName>
</protein>
<dbReference type="EMBL" id="MQVS01000006">
    <property type="protein sequence ID" value="OKL51557.1"/>
    <property type="molecule type" value="Genomic_DNA"/>
</dbReference>
<comment type="caution">
    <text evidence="1">The sequence shown here is derived from an EMBL/GenBank/DDBJ whole genome shotgun (WGS) entry which is preliminary data.</text>
</comment>
<dbReference type="OrthoDB" id="3256964at2"/>
<proteinExistence type="predicted"/>
<dbReference type="STRING" id="52770.BSZ40_06845"/>
<organism evidence="1 2">
    <name type="scientific">Buchananella hordeovulneris</name>
    <dbReference type="NCBI Taxonomy" id="52770"/>
    <lineage>
        <taxon>Bacteria</taxon>
        <taxon>Bacillati</taxon>
        <taxon>Actinomycetota</taxon>
        <taxon>Actinomycetes</taxon>
        <taxon>Actinomycetales</taxon>
        <taxon>Actinomycetaceae</taxon>
        <taxon>Buchananella</taxon>
    </lineage>
</organism>
<keyword evidence="2" id="KW-1185">Reference proteome</keyword>
<sequence>MHTIAPYSTARLAHALQRGGYDWFSDGVGHLGLILGGLVVRLHQVGPEDQILQARVAWPRRADIEQQTELLSLLRDLNFERPDPKCYTRVLDDGTVVVVWETALPVQAGVSDSQLDAFLHNFASRSLSQSQKLAAAWPDPLRPNQRAAVAVVTDPAALPGPAVELPALPTAPEDVTEVTTDVDLAHLQRALRELDLHFGINDTGGLHGVVNNFPLEITHLPDAGLVRVAGQWPGELSDLVVSQLGLITNDWNRATVAPTLCYQTNEQRVLRAEFIIDVSAGAGAEQLRTWLTEALVAVISALESFGAVAISH</sequence>
<dbReference type="Proteomes" id="UP000185612">
    <property type="component" value="Unassembled WGS sequence"/>
</dbReference>
<evidence type="ECO:0008006" key="3">
    <source>
        <dbReference type="Google" id="ProtNLM"/>
    </source>
</evidence>
<dbReference type="RefSeq" id="WP_073824545.1">
    <property type="nucleotide sequence ID" value="NZ_MQVS01000006.1"/>
</dbReference>
<dbReference type="AlphaFoldDB" id="A0A1Q5PVH0"/>
<evidence type="ECO:0000313" key="1">
    <source>
        <dbReference type="EMBL" id="OKL51557.1"/>
    </source>
</evidence>
<reference evidence="2" key="1">
    <citation type="submission" date="2016-12" db="EMBL/GenBank/DDBJ databases">
        <authorList>
            <person name="Meng X."/>
        </authorList>
    </citation>
    <scope>NUCLEOTIDE SEQUENCE [LARGE SCALE GENOMIC DNA]</scope>
    <source>
        <strain evidence="2">DSM 20732</strain>
    </source>
</reference>
<dbReference type="Pfam" id="PF10722">
    <property type="entry name" value="YbjN"/>
    <property type="match status" value="1"/>
</dbReference>
<accession>A0A1Q5PVH0</accession>
<name>A0A1Q5PVH0_9ACTO</name>
<gene>
    <name evidence="1" type="ORF">BSZ40_06845</name>
</gene>
<evidence type="ECO:0000313" key="2">
    <source>
        <dbReference type="Proteomes" id="UP000185612"/>
    </source>
</evidence>
<dbReference type="InterPro" id="IPR019660">
    <property type="entry name" value="Put_sensory_transdc_reg_YbjN"/>
</dbReference>
<dbReference type="InParanoid" id="A0A1Q5PVH0"/>